<feature type="compositionally biased region" description="Polar residues" evidence="1">
    <location>
        <begin position="453"/>
        <end position="462"/>
    </location>
</feature>
<keyword evidence="4" id="KW-1185">Reference proteome</keyword>
<dbReference type="InterPro" id="IPR001374">
    <property type="entry name" value="R3H_dom"/>
</dbReference>
<dbReference type="Gene3D" id="3.30.1370.50">
    <property type="entry name" value="R3H-like domain"/>
    <property type="match status" value="1"/>
</dbReference>
<comment type="caution">
    <text evidence="3">The sequence shown here is derived from an EMBL/GenBank/DDBJ whole genome shotgun (WGS) entry which is preliminary data.</text>
</comment>
<name>A0A8S1INL8_9CHLO</name>
<dbReference type="InterPro" id="IPR036770">
    <property type="entry name" value="Ankyrin_rpt-contain_sf"/>
</dbReference>
<dbReference type="SUPFAM" id="SSF48403">
    <property type="entry name" value="Ankyrin repeat"/>
    <property type="match status" value="1"/>
</dbReference>
<dbReference type="Pfam" id="PF01424">
    <property type="entry name" value="R3H"/>
    <property type="match status" value="1"/>
</dbReference>
<dbReference type="GO" id="GO:0003676">
    <property type="term" value="F:nucleic acid binding"/>
    <property type="evidence" value="ECO:0007669"/>
    <property type="project" value="UniProtKB-UniRule"/>
</dbReference>
<evidence type="ECO:0000313" key="4">
    <source>
        <dbReference type="Proteomes" id="UP000708148"/>
    </source>
</evidence>
<dbReference type="PROSITE" id="PS51061">
    <property type="entry name" value="R3H"/>
    <property type="match status" value="1"/>
</dbReference>
<organism evidence="3 4">
    <name type="scientific">Ostreobium quekettii</name>
    <dbReference type="NCBI Taxonomy" id="121088"/>
    <lineage>
        <taxon>Eukaryota</taxon>
        <taxon>Viridiplantae</taxon>
        <taxon>Chlorophyta</taxon>
        <taxon>core chlorophytes</taxon>
        <taxon>Ulvophyceae</taxon>
        <taxon>TCBD clade</taxon>
        <taxon>Bryopsidales</taxon>
        <taxon>Ostreobineae</taxon>
        <taxon>Ostreobiaceae</taxon>
        <taxon>Ostreobium</taxon>
    </lineage>
</organism>
<dbReference type="EMBL" id="CAJHUC010000463">
    <property type="protein sequence ID" value="CAD7696344.1"/>
    <property type="molecule type" value="Genomic_DNA"/>
</dbReference>
<accession>A0A8S1INL8</accession>
<dbReference type="Gene3D" id="1.25.40.20">
    <property type="entry name" value="Ankyrin repeat-containing domain"/>
    <property type="match status" value="1"/>
</dbReference>
<sequence length="562" mass="61666">MHAPEFVEIILEKTPDGPFSLEGCPAEVDSNQDPIVLHVAYTREVETMRRVLQWFHTESSRISEEFPDGDTGASLTLPSFLSKQDRAAWHHIAADLKLGSMSEGTGEDRHLKIFTASHKATGSCELDLTEDQLKEVKKIWKWCQMERGRFASISQQEIGQMMLSPNGLSEELRSLQSKLEQARQVAQYLQLGDMNGASQLFGKNRDLVWCRDEITGGYPIHLACWHGMTDLVDWLAQFQGMVKVTDASYATPVDVARAKGYTDIVDILVQYGAPSEENGRLKSMPHLQRPRYNSFKSDEHRDMAVRLNNRGGESTRSESGRSERSKQVNSDGSYYNDEAGRYEWKDPTTAEVYVWLGGKYVLEAQVQNVTGEQASTTDGDHTAANRQVSFTASNRAESEQNSCAESGTTSTEASAAGASSAEGGAKPVWNEAKHEWEYPGFPGWRWNEVTQQWEESAGSQPQVPDAGSSRDAAAASTQNVVEKNVGAGADLLHIPNATVGDVGECGAAGASAEVHSVASGASEGAAGCAGDDQHGCTWDATLKRWVKDGWSYNNESKAWERL</sequence>
<feature type="region of interest" description="Disordered" evidence="1">
    <location>
        <begin position="278"/>
        <end position="339"/>
    </location>
</feature>
<feature type="compositionally biased region" description="Basic and acidic residues" evidence="1">
    <location>
        <begin position="313"/>
        <end position="326"/>
    </location>
</feature>
<protein>
    <recommendedName>
        <fullName evidence="2">R3H domain-containing protein</fullName>
    </recommendedName>
</protein>
<feature type="compositionally biased region" description="Low complexity" evidence="1">
    <location>
        <begin position="404"/>
        <end position="424"/>
    </location>
</feature>
<evidence type="ECO:0000256" key="1">
    <source>
        <dbReference type="SAM" id="MobiDB-lite"/>
    </source>
</evidence>
<dbReference type="InterPro" id="IPR036867">
    <property type="entry name" value="R3H_dom_sf"/>
</dbReference>
<dbReference type="SUPFAM" id="SSF82708">
    <property type="entry name" value="R3H domain"/>
    <property type="match status" value="1"/>
</dbReference>
<dbReference type="Proteomes" id="UP000708148">
    <property type="component" value="Unassembled WGS sequence"/>
</dbReference>
<feature type="compositionally biased region" description="Low complexity" evidence="1">
    <location>
        <begin position="465"/>
        <end position="476"/>
    </location>
</feature>
<feature type="domain" description="R3H" evidence="2">
    <location>
        <begin position="42"/>
        <end position="117"/>
    </location>
</feature>
<proteinExistence type="predicted"/>
<reference evidence="3" key="1">
    <citation type="submission" date="2020-12" db="EMBL/GenBank/DDBJ databases">
        <authorList>
            <person name="Iha C."/>
        </authorList>
    </citation>
    <scope>NUCLEOTIDE SEQUENCE</scope>
</reference>
<evidence type="ECO:0000313" key="3">
    <source>
        <dbReference type="EMBL" id="CAD7696344.1"/>
    </source>
</evidence>
<feature type="region of interest" description="Disordered" evidence="1">
    <location>
        <begin position="392"/>
        <end position="424"/>
    </location>
</feature>
<dbReference type="OrthoDB" id="508406at2759"/>
<evidence type="ECO:0000259" key="2">
    <source>
        <dbReference type="PROSITE" id="PS51061"/>
    </source>
</evidence>
<feature type="compositionally biased region" description="Polar residues" evidence="1">
    <location>
        <begin position="392"/>
        <end position="403"/>
    </location>
</feature>
<gene>
    <name evidence="3" type="ORF">OSTQU699_LOCUS1705</name>
</gene>
<feature type="region of interest" description="Disordered" evidence="1">
    <location>
        <begin position="453"/>
        <end position="478"/>
    </location>
</feature>
<dbReference type="AlphaFoldDB" id="A0A8S1INL8"/>